<organism evidence="2 3">
    <name type="scientific">Pelobates cultripes</name>
    <name type="common">Western spadefoot toad</name>
    <dbReference type="NCBI Taxonomy" id="61616"/>
    <lineage>
        <taxon>Eukaryota</taxon>
        <taxon>Metazoa</taxon>
        <taxon>Chordata</taxon>
        <taxon>Craniata</taxon>
        <taxon>Vertebrata</taxon>
        <taxon>Euteleostomi</taxon>
        <taxon>Amphibia</taxon>
        <taxon>Batrachia</taxon>
        <taxon>Anura</taxon>
        <taxon>Pelobatoidea</taxon>
        <taxon>Pelobatidae</taxon>
        <taxon>Pelobates</taxon>
    </lineage>
</organism>
<accession>A0AAD1RDX0</accession>
<sequence length="268" mass="30156">MPKKQDGRLRPLLLTPGPNNRSNNLVQMGHTKKPCNPQPMRHVLTPHRAIPMDKFLSTPPFMSPQNPKTLLILEGPQYPMAQVRADLRTISQAMFTKTDAGAMEASLKCSIQAKLAMIRQDVSSATLQASATTFSQQHNAVELAATRQGNMLLDVRRHIEDLDNRGRRCNIRIRGLPDNIQGEPLEAMLQALFNFILGNDDPENFQVHRAHRALRQPRTANALCTKPENVNARSGKAWAMIKMPEDVTGFLRDLTRQYKTGSIRPPYH</sequence>
<protein>
    <submittedName>
        <fullName evidence="2">Uncharacterized protein</fullName>
    </submittedName>
</protein>
<evidence type="ECO:0000313" key="2">
    <source>
        <dbReference type="EMBL" id="CAH2249693.1"/>
    </source>
</evidence>
<proteinExistence type="predicted"/>
<name>A0AAD1RDX0_PELCU</name>
<dbReference type="EMBL" id="OW240913">
    <property type="protein sequence ID" value="CAH2249693.1"/>
    <property type="molecule type" value="Genomic_DNA"/>
</dbReference>
<feature type="region of interest" description="Disordered" evidence="1">
    <location>
        <begin position="1"/>
        <end position="24"/>
    </location>
</feature>
<dbReference type="Gene3D" id="3.30.70.1820">
    <property type="entry name" value="L1 transposable element, RRM domain"/>
    <property type="match status" value="1"/>
</dbReference>
<gene>
    <name evidence="2" type="ORF">PECUL_23A060348</name>
</gene>
<dbReference type="Proteomes" id="UP001295444">
    <property type="component" value="Chromosome 02"/>
</dbReference>
<feature type="compositionally biased region" description="Low complexity" evidence="1">
    <location>
        <begin position="10"/>
        <end position="21"/>
    </location>
</feature>
<keyword evidence="3" id="KW-1185">Reference proteome</keyword>
<evidence type="ECO:0000313" key="3">
    <source>
        <dbReference type="Proteomes" id="UP001295444"/>
    </source>
</evidence>
<reference evidence="2" key="1">
    <citation type="submission" date="2022-03" db="EMBL/GenBank/DDBJ databases">
        <authorList>
            <person name="Alioto T."/>
            <person name="Alioto T."/>
            <person name="Gomez Garrido J."/>
        </authorList>
    </citation>
    <scope>NUCLEOTIDE SEQUENCE</scope>
</reference>
<dbReference type="AlphaFoldDB" id="A0AAD1RDX0"/>
<evidence type="ECO:0000256" key="1">
    <source>
        <dbReference type="SAM" id="MobiDB-lite"/>
    </source>
</evidence>